<dbReference type="AlphaFoldDB" id="A0A150FVL4"/>
<keyword evidence="2" id="KW-0963">Cytoplasm</keyword>
<sequence>MPQLASGKAEWLVAPPAETRSTKEQQLQTRLSELESMFRSFKQQQEQRQEQLEDEHRTRQEQLEQLEQQVNEHRTRQEQLEDEHRTRQEQLEKQVNEHCTRQEQLEKQVNEHRTRQEQLEEQVNEHRTSLFYPLCLRQLLLLAAERINKLNGNKNGSGIPQPKSAAPEWALSWHSTQTTADLNTGDIDLIFTTTPGSIGGDGNEAAHGQIKKESQAAADGDALLVDPSWKEEAAAAGSCTVVMNPGREVCCVHKADGVGLTTEQFGRCVRMAGERAVALVADLKKALEAHEVARVQARVRRHGAPVGPGGGGLEGRHVMVLGAVDPAAPAGSAAAGAGKPAGDIDAEMADGGADGSDSEGDDDDDESEEEEVEEKPSAAGGERGGDAETVEAAPGGKGPAPQPRARLSGPLVPKPKAAAAGKRPTPDVGGAGGLAASNKRGKDNVGFDELEAIAAVIAGVPQPGAPEPDLAAAVKPGKGRKAAR</sequence>
<evidence type="ECO:0000256" key="3">
    <source>
        <dbReference type="SAM" id="MobiDB-lite"/>
    </source>
</evidence>
<dbReference type="GO" id="GO:0000176">
    <property type="term" value="C:nuclear exosome (RNase complex)"/>
    <property type="evidence" value="ECO:0007669"/>
    <property type="project" value="TreeGrafter"/>
</dbReference>
<name>A0A150FVL4_GONPE</name>
<dbReference type="GO" id="GO:0034476">
    <property type="term" value="P:U5 snRNA 3'-end processing"/>
    <property type="evidence" value="ECO:0007669"/>
    <property type="project" value="TreeGrafter"/>
</dbReference>
<accession>A0A150FVL4</accession>
<dbReference type="SUPFAM" id="SSF55666">
    <property type="entry name" value="Ribonuclease PH domain 2-like"/>
    <property type="match status" value="1"/>
</dbReference>
<dbReference type="GO" id="GO:0071038">
    <property type="term" value="P:TRAMP-dependent tRNA surveillance pathway"/>
    <property type="evidence" value="ECO:0007669"/>
    <property type="project" value="TreeGrafter"/>
</dbReference>
<comment type="caution">
    <text evidence="5">The sequence shown here is derived from an EMBL/GenBank/DDBJ whole genome shotgun (WGS) entry which is preliminary data.</text>
</comment>
<dbReference type="Pfam" id="PF03725">
    <property type="entry name" value="RNase_PH_C"/>
    <property type="match status" value="1"/>
</dbReference>
<gene>
    <name evidence="5" type="ORF">GPECTOR_348g98</name>
</gene>
<dbReference type="GO" id="GO:0034473">
    <property type="term" value="P:U1 snRNA 3'-end processing"/>
    <property type="evidence" value="ECO:0007669"/>
    <property type="project" value="TreeGrafter"/>
</dbReference>
<dbReference type="PANTHER" id="PTHR11097">
    <property type="entry name" value="EXOSOME COMPLEX EXONUCLEASE RIBOSOMAL RNA PROCESSING PROTEIN"/>
    <property type="match status" value="1"/>
</dbReference>
<dbReference type="EMBL" id="LSYV01000346">
    <property type="protein sequence ID" value="KXZ41639.1"/>
    <property type="molecule type" value="Genomic_DNA"/>
</dbReference>
<dbReference type="InterPro" id="IPR036345">
    <property type="entry name" value="ExoRNase_PH_dom2_sf"/>
</dbReference>
<comment type="similarity">
    <text evidence="1">Belongs to the RNase PH family.</text>
</comment>
<feature type="region of interest" description="Disordered" evidence="3">
    <location>
        <begin position="40"/>
        <end position="91"/>
    </location>
</feature>
<feature type="compositionally biased region" description="Basic and acidic residues" evidence="3">
    <location>
        <begin position="45"/>
        <end position="62"/>
    </location>
</feature>
<feature type="compositionally biased region" description="Low complexity" evidence="3">
    <location>
        <begin position="414"/>
        <end position="423"/>
    </location>
</feature>
<feature type="region of interest" description="Disordered" evidence="3">
    <location>
        <begin position="461"/>
        <end position="484"/>
    </location>
</feature>
<proteinExistence type="inferred from homology"/>
<dbReference type="GO" id="GO:0000177">
    <property type="term" value="C:cytoplasmic exosome (RNase complex)"/>
    <property type="evidence" value="ECO:0007669"/>
    <property type="project" value="TreeGrafter"/>
</dbReference>
<evidence type="ECO:0000313" key="6">
    <source>
        <dbReference type="Proteomes" id="UP000075714"/>
    </source>
</evidence>
<dbReference type="Gene3D" id="3.30.230.70">
    <property type="entry name" value="GHMP Kinase, N-terminal domain"/>
    <property type="match status" value="1"/>
</dbReference>
<dbReference type="GO" id="GO:0071028">
    <property type="term" value="P:nuclear mRNA surveillance"/>
    <property type="evidence" value="ECO:0007669"/>
    <property type="project" value="TreeGrafter"/>
</dbReference>
<feature type="compositionally biased region" description="Basic and acidic residues" evidence="3">
    <location>
        <begin position="70"/>
        <end position="91"/>
    </location>
</feature>
<protein>
    <recommendedName>
        <fullName evidence="4">Exoribonuclease phosphorolytic domain-containing protein</fullName>
    </recommendedName>
</protein>
<dbReference type="InterPro" id="IPR027408">
    <property type="entry name" value="PNPase/RNase_PH_dom_sf"/>
</dbReference>
<dbReference type="GO" id="GO:0034475">
    <property type="term" value="P:U4 snRNA 3'-end processing"/>
    <property type="evidence" value="ECO:0007669"/>
    <property type="project" value="TreeGrafter"/>
</dbReference>
<feature type="domain" description="Exoribonuclease phosphorolytic" evidence="4">
    <location>
        <begin position="220"/>
        <end position="274"/>
    </location>
</feature>
<dbReference type="InterPro" id="IPR050590">
    <property type="entry name" value="Exosome_comp_Rrp42_subfam"/>
</dbReference>
<dbReference type="GO" id="GO:0071035">
    <property type="term" value="P:nuclear polyadenylation-dependent rRNA catabolic process"/>
    <property type="evidence" value="ECO:0007669"/>
    <property type="project" value="TreeGrafter"/>
</dbReference>
<dbReference type="STRING" id="33097.A0A150FVL4"/>
<dbReference type="InterPro" id="IPR015847">
    <property type="entry name" value="ExoRNase_PH_dom2"/>
</dbReference>
<feature type="region of interest" description="Disordered" evidence="3">
    <location>
        <begin position="1"/>
        <end position="28"/>
    </location>
</feature>
<dbReference type="GO" id="GO:0035925">
    <property type="term" value="F:mRNA 3'-UTR AU-rich region binding"/>
    <property type="evidence" value="ECO:0007669"/>
    <property type="project" value="TreeGrafter"/>
</dbReference>
<dbReference type="Proteomes" id="UP000075714">
    <property type="component" value="Unassembled WGS sequence"/>
</dbReference>
<feature type="compositionally biased region" description="Acidic residues" evidence="3">
    <location>
        <begin position="356"/>
        <end position="373"/>
    </location>
</feature>
<evidence type="ECO:0000313" key="5">
    <source>
        <dbReference type="EMBL" id="KXZ41639.1"/>
    </source>
</evidence>
<reference evidence="6" key="1">
    <citation type="journal article" date="2016" name="Nat. Commun.">
        <title>The Gonium pectorale genome demonstrates co-option of cell cycle regulation during the evolution of multicellularity.</title>
        <authorList>
            <person name="Hanschen E.R."/>
            <person name="Marriage T.N."/>
            <person name="Ferris P.J."/>
            <person name="Hamaji T."/>
            <person name="Toyoda A."/>
            <person name="Fujiyama A."/>
            <person name="Neme R."/>
            <person name="Noguchi H."/>
            <person name="Minakuchi Y."/>
            <person name="Suzuki M."/>
            <person name="Kawai-Toyooka H."/>
            <person name="Smith D.R."/>
            <person name="Sparks H."/>
            <person name="Anderson J."/>
            <person name="Bakaric R."/>
            <person name="Luria V."/>
            <person name="Karger A."/>
            <person name="Kirschner M.W."/>
            <person name="Durand P.M."/>
            <person name="Michod R.E."/>
            <person name="Nozaki H."/>
            <person name="Olson B.J."/>
        </authorList>
    </citation>
    <scope>NUCLEOTIDE SEQUENCE [LARGE SCALE GENOMIC DNA]</scope>
    <source>
        <strain evidence="6">NIES-2863</strain>
    </source>
</reference>
<evidence type="ECO:0000256" key="2">
    <source>
        <dbReference type="ARBA" id="ARBA00022490"/>
    </source>
</evidence>
<dbReference type="GO" id="GO:0000467">
    <property type="term" value="P:exonucleolytic trimming to generate mature 3'-end of 5.8S rRNA from tricistronic rRNA transcript (SSU-rRNA, 5.8S rRNA, LSU-rRNA)"/>
    <property type="evidence" value="ECO:0007669"/>
    <property type="project" value="TreeGrafter"/>
</dbReference>
<feature type="compositionally biased region" description="Low complexity" evidence="3">
    <location>
        <begin position="329"/>
        <end position="343"/>
    </location>
</feature>
<evidence type="ECO:0000256" key="1">
    <source>
        <dbReference type="ARBA" id="ARBA00006678"/>
    </source>
</evidence>
<dbReference type="PANTHER" id="PTHR11097:SF14">
    <property type="entry name" value="EXOSOME COMPLEX COMPONENT RRP45"/>
    <property type="match status" value="1"/>
</dbReference>
<feature type="region of interest" description="Disordered" evidence="3">
    <location>
        <begin position="329"/>
        <end position="442"/>
    </location>
</feature>
<keyword evidence="6" id="KW-1185">Reference proteome</keyword>
<dbReference type="OrthoDB" id="10264038at2759"/>
<dbReference type="GO" id="GO:0016075">
    <property type="term" value="P:rRNA catabolic process"/>
    <property type="evidence" value="ECO:0007669"/>
    <property type="project" value="TreeGrafter"/>
</dbReference>
<evidence type="ECO:0000259" key="4">
    <source>
        <dbReference type="Pfam" id="PF03725"/>
    </source>
</evidence>
<organism evidence="5 6">
    <name type="scientific">Gonium pectorale</name>
    <name type="common">Green alga</name>
    <dbReference type="NCBI Taxonomy" id="33097"/>
    <lineage>
        <taxon>Eukaryota</taxon>
        <taxon>Viridiplantae</taxon>
        <taxon>Chlorophyta</taxon>
        <taxon>core chlorophytes</taxon>
        <taxon>Chlorophyceae</taxon>
        <taxon>CS clade</taxon>
        <taxon>Chlamydomonadales</taxon>
        <taxon>Volvocaceae</taxon>
        <taxon>Gonium</taxon>
    </lineage>
</organism>